<dbReference type="Gene3D" id="3.30.70.270">
    <property type="match status" value="1"/>
</dbReference>
<feature type="domain" description="GGDEF" evidence="2">
    <location>
        <begin position="220"/>
        <end position="355"/>
    </location>
</feature>
<keyword evidence="1" id="KW-0812">Transmembrane</keyword>
<dbReference type="PANTHER" id="PTHR45138">
    <property type="entry name" value="REGULATORY COMPONENTS OF SENSORY TRANSDUCTION SYSTEM"/>
    <property type="match status" value="1"/>
</dbReference>
<dbReference type="InterPro" id="IPR000160">
    <property type="entry name" value="GGDEF_dom"/>
</dbReference>
<dbReference type="InterPro" id="IPR050469">
    <property type="entry name" value="Diguanylate_Cyclase"/>
</dbReference>
<feature type="transmembrane region" description="Helical" evidence="1">
    <location>
        <begin position="142"/>
        <end position="162"/>
    </location>
</feature>
<dbReference type="EMBL" id="CP120733">
    <property type="protein sequence ID" value="WFD12400.1"/>
    <property type="molecule type" value="Genomic_DNA"/>
</dbReference>
<dbReference type="Pfam" id="PF00990">
    <property type="entry name" value="GGDEF"/>
    <property type="match status" value="1"/>
</dbReference>
<feature type="transmembrane region" description="Helical" evidence="1">
    <location>
        <begin position="44"/>
        <end position="64"/>
    </location>
</feature>
<feature type="transmembrane region" description="Helical" evidence="1">
    <location>
        <begin position="94"/>
        <end position="111"/>
    </location>
</feature>
<dbReference type="InterPro" id="IPR029787">
    <property type="entry name" value="Nucleotide_cyclase"/>
</dbReference>
<dbReference type="CDD" id="cd01949">
    <property type="entry name" value="GGDEF"/>
    <property type="match status" value="1"/>
</dbReference>
<dbReference type="SMART" id="SM00267">
    <property type="entry name" value="GGDEF"/>
    <property type="match status" value="1"/>
</dbReference>
<feature type="transmembrane region" description="Helical" evidence="1">
    <location>
        <begin position="21"/>
        <end position="38"/>
    </location>
</feature>
<dbReference type="Proteomes" id="UP001222800">
    <property type="component" value="Chromosome"/>
</dbReference>
<feature type="transmembrane region" description="Helical" evidence="1">
    <location>
        <begin position="71"/>
        <end position="88"/>
    </location>
</feature>
<gene>
    <name evidence="3" type="ORF">P4S50_17160</name>
</gene>
<reference evidence="3 4" key="1">
    <citation type="submission" date="2023-03" db="EMBL/GenBank/DDBJ databases">
        <title>Complete genome sequence of Tepidibacter sp. SWIR-1, isolated from a deep-sea hydrothermal vent.</title>
        <authorList>
            <person name="Li X."/>
        </authorList>
    </citation>
    <scope>NUCLEOTIDE SEQUENCE [LARGE SCALE GENOMIC DNA]</scope>
    <source>
        <strain evidence="3 4">SWIR-1</strain>
    </source>
</reference>
<evidence type="ECO:0000313" key="4">
    <source>
        <dbReference type="Proteomes" id="UP001222800"/>
    </source>
</evidence>
<dbReference type="PROSITE" id="PS50887">
    <property type="entry name" value="GGDEF"/>
    <property type="match status" value="1"/>
</dbReference>
<accession>A0ABY8EJP9</accession>
<evidence type="ECO:0000256" key="1">
    <source>
        <dbReference type="SAM" id="Phobius"/>
    </source>
</evidence>
<dbReference type="NCBIfam" id="TIGR00254">
    <property type="entry name" value="GGDEF"/>
    <property type="match status" value="1"/>
</dbReference>
<organism evidence="3 4">
    <name type="scientific">Tepidibacter hydrothermalis</name>
    <dbReference type="NCBI Taxonomy" id="3036126"/>
    <lineage>
        <taxon>Bacteria</taxon>
        <taxon>Bacillati</taxon>
        <taxon>Bacillota</taxon>
        <taxon>Clostridia</taxon>
        <taxon>Peptostreptococcales</taxon>
        <taxon>Peptostreptococcaceae</taxon>
        <taxon>Tepidibacter</taxon>
    </lineage>
</organism>
<dbReference type="PANTHER" id="PTHR45138:SF9">
    <property type="entry name" value="DIGUANYLATE CYCLASE DGCM-RELATED"/>
    <property type="match status" value="1"/>
</dbReference>
<protein>
    <submittedName>
        <fullName evidence="3">GGDEF domain-containing protein</fullName>
    </submittedName>
</protein>
<sequence>MTFKEDQHLRIKIFNEIYMGLKIMSLFFVLMLILFVPLDEHFKSKLISFSFFYFSYISLTFLLFFKGIEKFNTVISIFDAIFTAFFIHISNDNFHSFLAISYIYIMFQILVDKKGYVFFYPFLFTILDFILIYFYSESSITIDSFFHIFFMYIFAYIFSSIVKQQLELEEKIHFLFTKVEDKNKELRNMVDMDYLTNLLNHKSFYSSFDELLDHYKNSKREFSLALMDIDNFKKVNDTYGHLAGDIILKESATIISNISGNNHMAFRYGGEEFALLLKDTGVSSSYMICEEIRNTIENHVFVVNGDCIRITLSIGLMSSCNGFDISNPREFISNTDILLYKAKNSGKNVVMLKELDRFICN</sequence>
<dbReference type="SUPFAM" id="SSF55073">
    <property type="entry name" value="Nucleotide cyclase"/>
    <property type="match status" value="1"/>
</dbReference>
<dbReference type="RefSeq" id="WP_277734766.1">
    <property type="nucleotide sequence ID" value="NZ_CP120733.1"/>
</dbReference>
<proteinExistence type="predicted"/>
<keyword evidence="1" id="KW-0472">Membrane</keyword>
<keyword evidence="1" id="KW-1133">Transmembrane helix</keyword>
<feature type="transmembrane region" description="Helical" evidence="1">
    <location>
        <begin position="118"/>
        <end position="136"/>
    </location>
</feature>
<keyword evidence="4" id="KW-1185">Reference proteome</keyword>
<evidence type="ECO:0000259" key="2">
    <source>
        <dbReference type="PROSITE" id="PS50887"/>
    </source>
</evidence>
<dbReference type="InterPro" id="IPR043128">
    <property type="entry name" value="Rev_trsase/Diguanyl_cyclase"/>
</dbReference>
<evidence type="ECO:0000313" key="3">
    <source>
        <dbReference type="EMBL" id="WFD12400.1"/>
    </source>
</evidence>
<name>A0ABY8EJP9_9FIRM</name>